<comment type="caution">
    <text evidence="1">The sequence shown here is derived from an EMBL/GenBank/DDBJ whole genome shotgun (WGS) entry which is preliminary data.</text>
</comment>
<dbReference type="AlphaFoldDB" id="A0A4V3JX91"/>
<sequence length="202" mass="23662">MTTAVMNLREEEMDAPIVKWERNGIAMLTGVREQGIYRLALHWEYVFAISGFSVFNLDCAICFNPFRITNETRKHSIAPEPILEKIFVQRAFTPYQILDSLHSITKQRNSDMIYFLLAPCKQFFDPDVADDEGLFLLKKMVDILKEIRSLKIPTLVVESISYKHKNFQTIFPKLMETSEDLWELQIQNGLSRIKTRKTRLLR</sequence>
<organism evidence="1 2">
    <name type="scientific">Leptospira ilyithenensis</name>
    <dbReference type="NCBI Taxonomy" id="2484901"/>
    <lineage>
        <taxon>Bacteria</taxon>
        <taxon>Pseudomonadati</taxon>
        <taxon>Spirochaetota</taxon>
        <taxon>Spirochaetia</taxon>
        <taxon>Leptospirales</taxon>
        <taxon>Leptospiraceae</taxon>
        <taxon>Leptospira</taxon>
    </lineage>
</organism>
<gene>
    <name evidence="1" type="ORF">EHS11_06505</name>
</gene>
<keyword evidence="2" id="KW-1185">Reference proteome</keyword>
<reference evidence="1" key="1">
    <citation type="journal article" date="2019" name="PLoS Negl. Trop. Dis.">
        <title>Revisiting the worldwide diversity of Leptospira species in the environment.</title>
        <authorList>
            <person name="Vincent A.T."/>
            <person name="Schiettekatte O."/>
            <person name="Bourhy P."/>
            <person name="Veyrier F.J."/>
            <person name="Picardeau M."/>
        </authorList>
    </citation>
    <scope>NUCLEOTIDE SEQUENCE [LARGE SCALE GENOMIC DNA]</scope>
    <source>
        <strain evidence="1">201400974</strain>
    </source>
</reference>
<dbReference type="Proteomes" id="UP000298264">
    <property type="component" value="Unassembled WGS sequence"/>
</dbReference>
<protein>
    <submittedName>
        <fullName evidence="1">Uncharacterized protein</fullName>
    </submittedName>
</protein>
<evidence type="ECO:0000313" key="2">
    <source>
        <dbReference type="Proteomes" id="UP000298264"/>
    </source>
</evidence>
<name>A0A4V3JX91_9LEPT</name>
<dbReference type="RefSeq" id="WP_135763581.1">
    <property type="nucleotide sequence ID" value="NZ_RQHV01000038.1"/>
</dbReference>
<proteinExistence type="predicted"/>
<dbReference type="OrthoDB" id="340915at2"/>
<dbReference type="EMBL" id="RQHV01000038">
    <property type="protein sequence ID" value="TGN11734.1"/>
    <property type="molecule type" value="Genomic_DNA"/>
</dbReference>
<accession>A0A4V3JX91</accession>
<evidence type="ECO:0000313" key="1">
    <source>
        <dbReference type="EMBL" id="TGN11734.1"/>
    </source>
</evidence>